<evidence type="ECO:0000313" key="3">
    <source>
        <dbReference type="EMBL" id="PTL87445.1"/>
    </source>
</evidence>
<dbReference type="GO" id="GO:0016747">
    <property type="term" value="F:acyltransferase activity, transferring groups other than amino-acyl groups"/>
    <property type="evidence" value="ECO:0007669"/>
    <property type="project" value="InterPro"/>
</dbReference>
<dbReference type="PANTHER" id="PTHR43415:SF3">
    <property type="entry name" value="GNAT-FAMILY ACETYLTRANSFERASE"/>
    <property type="match status" value="1"/>
</dbReference>
<proteinExistence type="predicted"/>
<keyword evidence="5" id="KW-1185">Reference proteome</keyword>
<evidence type="ECO:0000313" key="5">
    <source>
        <dbReference type="Proteomes" id="UP000241022"/>
    </source>
</evidence>
<name>A0A0A7V2J4_9ARCH</name>
<dbReference type="Pfam" id="PF13302">
    <property type="entry name" value="Acetyltransf_3"/>
    <property type="match status" value="1"/>
</dbReference>
<dbReference type="EMBL" id="CP007026">
    <property type="protein sequence ID" value="AJA93262.1"/>
    <property type="molecule type" value="Genomic_DNA"/>
</dbReference>
<dbReference type="PROSITE" id="PS51186">
    <property type="entry name" value="GNAT"/>
    <property type="match status" value="1"/>
</dbReference>
<evidence type="ECO:0000259" key="1">
    <source>
        <dbReference type="PROSITE" id="PS51186"/>
    </source>
</evidence>
<organism evidence="2 4">
    <name type="scientific">Candidatus Nitrosopelagicus brevis</name>
    <dbReference type="NCBI Taxonomy" id="1410606"/>
    <lineage>
        <taxon>Archaea</taxon>
        <taxon>Nitrososphaerota</taxon>
    </lineage>
</organism>
<keyword evidence="2" id="KW-0808">Transferase</keyword>
<reference evidence="2 4" key="1">
    <citation type="journal article" date="2015" name="Proc. Natl. Acad. Sci. U.S.A.">
        <title>Genomic and proteomic characterization of "Candidatus Nitrosopelagicus brevis": An ammonia-oxidizing archaeon from the open ocean.</title>
        <authorList>
            <person name="Santoro A.E."/>
            <person name="Dupont C.L."/>
            <person name="Richter R.A."/>
            <person name="Craig M.T."/>
            <person name="Carini P."/>
            <person name="McIlvin M.R."/>
            <person name="Yang Y."/>
            <person name="Orsi W.D."/>
            <person name="Moran D.M."/>
            <person name="Saito M.A."/>
        </authorList>
    </citation>
    <scope>NUCLEOTIDE SEQUENCE [LARGE SCALE GENOMIC DNA]</scope>
    <source>
        <strain evidence="2">CN25</strain>
        <strain evidence="4">V2</strain>
    </source>
</reference>
<dbReference type="GeneID" id="24816088"/>
<feature type="domain" description="N-acetyltransferase" evidence="1">
    <location>
        <begin position="5"/>
        <end position="163"/>
    </location>
</feature>
<dbReference type="Gene3D" id="3.40.630.30">
    <property type="match status" value="1"/>
</dbReference>
<gene>
    <name evidence="3" type="ORF">A7X95_06015</name>
    <name evidence="2" type="ORF">T478_0190</name>
</gene>
<dbReference type="Proteomes" id="UP000030944">
    <property type="component" value="Chromosome"/>
</dbReference>
<dbReference type="EMBL" id="LXWN01000002">
    <property type="protein sequence ID" value="PTL87445.1"/>
    <property type="molecule type" value="Genomic_DNA"/>
</dbReference>
<dbReference type="InterPro" id="IPR016181">
    <property type="entry name" value="Acyl_CoA_acyltransferase"/>
</dbReference>
<accession>A0A0A7V2J4</accession>
<reference evidence="5" key="3">
    <citation type="submission" date="2016-05" db="EMBL/GenBank/DDBJ databases">
        <authorList>
            <person name="Dupont C."/>
            <person name="Santoro A."/>
        </authorList>
    </citation>
    <scope>NUCLEOTIDE SEQUENCE [LARGE SCALE GENOMIC DNA]</scope>
    <source>
        <strain evidence="5">U25</strain>
    </source>
</reference>
<dbReference type="KEGG" id="nbv:T478_0190"/>
<protein>
    <submittedName>
        <fullName evidence="2">Acetyltransferase (GNAT) domain protein</fullName>
    </submittedName>
</protein>
<dbReference type="HOGENOM" id="CLU_013985_3_2_2"/>
<dbReference type="RefSeq" id="WP_048104468.1">
    <property type="nucleotide sequence ID" value="NZ_CP007026.1"/>
</dbReference>
<dbReference type="SUPFAM" id="SSF55729">
    <property type="entry name" value="Acyl-CoA N-acyltransferases (Nat)"/>
    <property type="match status" value="1"/>
</dbReference>
<dbReference type="CDD" id="cd04301">
    <property type="entry name" value="NAT_SF"/>
    <property type="match status" value="1"/>
</dbReference>
<dbReference type="AlphaFoldDB" id="A0A0A7V2J4"/>
<evidence type="ECO:0000313" key="4">
    <source>
        <dbReference type="Proteomes" id="UP000030944"/>
    </source>
</evidence>
<evidence type="ECO:0000313" key="2">
    <source>
        <dbReference type="EMBL" id="AJA93262.1"/>
    </source>
</evidence>
<dbReference type="Proteomes" id="UP000241022">
    <property type="component" value="Unassembled WGS sequence"/>
</dbReference>
<reference evidence="3 5" key="4">
    <citation type="submission" date="2018-04" db="EMBL/GenBank/DDBJ databases">
        <title>Transcriptomics of ammonia oxidizing archaea.</title>
        <authorList>
            <person name="Carini P."/>
        </authorList>
    </citation>
    <scope>NUCLEOTIDE SEQUENCE [LARGE SCALE GENOMIC DNA]</scope>
    <source>
        <strain evidence="3 5">U25</strain>
    </source>
</reference>
<dbReference type="PANTHER" id="PTHR43415">
    <property type="entry name" value="SPERMIDINE N(1)-ACETYLTRANSFERASE"/>
    <property type="match status" value="1"/>
</dbReference>
<dbReference type="InterPro" id="IPR000182">
    <property type="entry name" value="GNAT_dom"/>
</dbReference>
<dbReference type="OrthoDB" id="120213at2157"/>
<sequence length="169" mass="19966">MNEKIELSGIKKADLSVIVKWRNNHDILKFNTQYFLLNMEHQKKWFDEINQKESKSKMFVFKYKNKIVGVGGLIHIDNKNKNADIAIILGESKLHGKGLGTKALQLLVDYGFKKMGLHRIGAEIFEYNEISLKLFEKLNFKKEVEMRDYLWRDGKWWKVLTYSIINLKN</sequence>
<dbReference type="STRING" id="1410606.T478_0190"/>
<reference evidence="3" key="2">
    <citation type="submission" date="2016-05" db="EMBL/GenBank/DDBJ databases">
        <authorList>
            <person name="Lavstsen T."/>
            <person name="Jespersen J.S."/>
        </authorList>
    </citation>
    <scope>NUCLEOTIDE SEQUENCE [LARGE SCALE GENOMIC DNA]</scope>
    <source>
        <strain evidence="3">U25</strain>
    </source>
</reference>